<evidence type="ECO:0000313" key="4">
    <source>
        <dbReference type="EMBL" id="VDM92392.1"/>
    </source>
</evidence>
<keyword evidence="3" id="KW-0812">Transmembrane</keyword>
<evidence type="ECO:0000313" key="5">
    <source>
        <dbReference type="Proteomes" id="UP000277928"/>
    </source>
</evidence>
<sequence>MRRLLAASTKAKLLDDDPVETEGRFLSFHWSPQVNLLKDAEYRLRSSTQMHLFSTFLLVVCVALVVHACNPPRGLPGRDGRDGIEGEQGEPGDEGPEGDEGPTGLPGIEGSPGEQGDAGPPAGAGDAIAER</sequence>
<organism evidence="4 5">
    <name type="scientific">Litomosoides sigmodontis</name>
    <name type="common">Filarial nematode worm</name>
    <dbReference type="NCBI Taxonomy" id="42156"/>
    <lineage>
        <taxon>Eukaryota</taxon>
        <taxon>Metazoa</taxon>
        <taxon>Ecdysozoa</taxon>
        <taxon>Nematoda</taxon>
        <taxon>Chromadorea</taxon>
        <taxon>Rhabditida</taxon>
        <taxon>Spirurina</taxon>
        <taxon>Spiruromorpha</taxon>
        <taxon>Filarioidea</taxon>
        <taxon>Onchocercidae</taxon>
        <taxon>Litomosoides</taxon>
    </lineage>
</organism>
<protein>
    <recommendedName>
        <fullName evidence="6">Nematode cuticle collagen N-terminal domain-containing protein</fullName>
    </recommendedName>
</protein>
<dbReference type="EMBL" id="UYRX01001920">
    <property type="protein sequence ID" value="VDM92392.1"/>
    <property type="molecule type" value="Genomic_DNA"/>
</dbReference>
<feature type="compositionally biased region" description="Low complexity" evidence="2">
    <location>
        <begin position="117"/>
        <end position="131"/>
    </location>
</feature>
<evidence type="ECO:0000256" key="2">
    <source>
        <dbReference type="SAM" id="MobiDB-lite"/>
    </source>
</evidence>
<feature type="compositionally biased region" description="Acidic residues" evidence="2">
    <location>
        <begin position="85"/>
        <end position="100"/>
    </location>
</feature>
<proteinExistence type="predicted"/>
<dbReference type="Pfam" id="PF01391">
    <property type="entry name" value="Collagen"/>
    <property type="match status" value="1"/>
</dbReference>
<dbReference type="STRING" id="42156.A0A3P7K4K1"/>
<dbReference type="AlphaFoldDB" id="A0A3P7K4K1"/>
<keyword evidence="3" id="KW-0472">Membrane</keyword>
<accession>A0A3P7K4K1</accession>
<name>A0A3P7K4K1_LITSI</name>
<reference evidence="4 5" key="1">
    <citation type="submission" date="2018-08" db="EMBL/GenBank/DDBJ databases">
        <authorList>
            <person name="Laetsch R D."/>
            <person name="Stevens L."/>
            <person name="Kumar S."/>
            <person name="Blaxter L. M."/>
        </authorList>
    </citation>
    <scope>NUCLEOTIDE SEQUENCE [LARGE SCALE GENOMIC DNA]</scope>
</reference>
<dbReference type="InterPro" id="IPR008160">
    <property type="entry name" value="Collagen"/>
</dbReference>
<keyword evidence="1" id="KW-0677">Repeat</keyword>
<feature type="transmembrane region" description="Helical" evidence="3">
    <location>
        <begin position="50"/>
        <end position="68"/>
    </location>
</feature>
<evidence type="ECO:0000256" key="3">
    <source>
        <dbReference type="SAM" id="Phobius"/>
    </source>
</evidence>
<keyword evidence="5" id="KW-1185">Reference proteome</keyword>
<dbReference type="Proteomes" id="UP000277928">
    <property type="component" value="Unassembled WGS sequence"/>
</dbReference>
<gene>
    <name evidence="4" type="ORF">NLS_LOCUS9773</name>
</gene>
<evidence type="ECO:0008006" key="6">
    <source>
        <dbReference type="Google" id="ProtNLM"/>
    </source>
</evidence>
<evidence type="ECO:0000256" key="1">
    <source>
        <dbReference type="ARBA" id="ARBA00022737"/>
    </source>
</evidence>
<feature type="region of interest" description="Disordered" evidence="2">
    <location>
        <begin position="71"/>
        <end position="131"/>
    </location>
</feature>
<keyword evidence="3" id="KW-1133">Transmembrane helix</keyword>